<name>A0A1C5H811_9ACTN</name>
<comment type="similarity">
    <text evidence="1">Belongs to the P-Pant transferase superfamily. Gsp/Sfp/HetI/AcpT family.</text>
</comment>
<dbReference type="InterPro" id="IPR050559">
    <property type="entry name" value="P-Pant_transferase_sf"/>
</dbReference>
<dbReference type="GO" id="GO:0008897">
    <property type="term" value="F:holo-[acyl-carrier-protein] synthase activity"/>
    <property type="evidence" value="ECO:0007669"/>
    <property type="project" value="InterPro"/>
</dbReference>
<evidence type="ECO:0000313" key="5">
    <source>
        <dbReference type="Proteomes" id="UP000198215"/>
    </source>
</evidence>
<dbReference type="PANTHER" id="PTHR12215">
    <property type="entry name" value="PHOSPHOPANTETHEINE TRANSFERASE"/>
    <property type="match status" value="1"/>
</dbReference>
<dbReference type="SUPFAM" id="SSF56214">
    <property type="entry name" value="4'-phosphopantetheinyl transferase"/>
    <property type="match status" value="1"/>
</dbReference>
<protein>
    <submittedName>
        <fullName evidence="4">4'-phosphopantetheinyl transferase</fullName>
    </submittedName>
</protein>
<keyword evidence="5" id="KW-1185">Reference proteome</keyword>
<dbReference type="GO" id="GO:0005829">
    <property type="term" value="C:cytosol"/>
    <property type="evidence" value="ECO:0007669"/>
    <property type="project" value="TreeGrafter"/>
</dbReference>
<dbReference type="PANTHER" id="PTHR12215:SF10">
    <property type="entry name" value="L-AMINOADIPATE-SEMIALDEHYDE DEHYDROGENASE-PHOSPHOPANTETHEINYL TRANSFERASE"/>
    <property type="match status" value="1"/>
</dbReference>
<accession>A0A1C5H811</accession>
<evidence type="ECO:0000256" key="1">
    <source>
        <dbReference type="ARBA" id="ARBA00010990"/>
    </source>
</evidence>
<proteinExistence type="inferred from homology"/>
<dbReference type="Gene3D" id="3.90.470.20">
    <property type="entry name" value="4'-phosphopantetheinyl transferase domain"/>
    <property type="match status" value="2"/>
</dbReference>
<sequence length="196" mass="20678">MSGQDTVHVWVGRTAGGRPEVARRLLRRAGSALLGQVEREVVVGHAPDGRPWVRAGAGVLPVSVSHGDGVVVVAARRAGAVGVDVERRRRLPAVALARRWYAPPEVGWLHGLPEDDRADGFLLLWTAKEAVGKALGRGLRDGGSRRLMPVPEQPRSLLRPVPGLADVRVGHPAGPPELVLAVAVAAPAGEVAVLLR</sequence>
<evidence type="ECO:0000313" key="4">
    <source>
        <dbReference type="EMBL" id="SCG42130.1"/>
    </source>
</evidence>
<gene>
    <name evidence="4" type="ORF">GA0070614_0944</name>
</gene>
<organism evidence="4 5">
    <name type="scientific">Micromonospora coxensis</name>
    <dbReference type="NCBI Taxonomy" id="356852"/>
    <lineage>
        <taxon>Bacteria</taxon>
        <taxon>Bacillati</taxon>
        <taxon>Actinomycetota</taxon>
        <taxon>Actinomycetes</taxon>
        <taxon>Micromonosporales</taxon>
        <taxon>Micromonosporaceae</taxon>
        <taxon>Micromonospora</taxon>
    </lineage>
</organism>
<reference evidence="5" key="1">
    <citation type="submission" date="2016-06" db="EMBL/GenBank/DDBJ databases">
        <authorList>
            <person name="Varghese N."/>
            <person name="Submissions Spin"/>
        </authorList>
    </citation>
    <scope>NUCLEOTIDE SEQUENCE [LARGE SCALE GENOMIC DNA]</scope>
    <source>
        <strain evidence="5">DSM 45161</strain>
    </source>
</reference>
<dbReference type="AlphaFoldDB" id="A0A1C5H811"/>
<feature type="domain" description="4'-phosphopantetheinyl transferase" evidence="3">
    <location>
        <begin position="80"/>
        <end position="144"/>
    </location>
</feature>
<dbReference type="Pfam" id="PF01648">
    <property type="entry name" value="ACPS"/>
    <property type="match status" value="1"/>
</dbReference>
<keyword evidence="2 4" id="KW-0808">Transferase</keyword>
<evidence type="ECO:0000259" key="3">
    <source>
        <dbReference type="Pfam" id="PF01648"/>
    </source>
</evidence>
<dbReference type="GO" id="GO:0019878">
    <property type="term" value="P:lysine biosynthetic process via aminoadipic acid"/>
    <property type="evidence" value="ECO:0007669"/>
    <property type="project" value="TreeGrafter"/>
</dbReference>
<dbReference type="InterPro" id="IPR037143">
    <property type="entry name" value="4-PPantetheinyl_Trfase_dom_sf"/>
</dbReference>
<evidence type="ECO:0000256" key="2">
    <source>
        <dbReference type="ARBA" id="ARBA00022679"/>
    </source>
</evidence>
<dbReference type="GO" id="GO:0000287">
    <property type="term" value="F:magnesium ion binding"/>
    <property type="evidence" value="ECO:0007669"/>
    <property type="project" value="InterPro"/>
</dbReference>
<dbReference type="EMBL" id="LT607753">
    <property type="protein sequence ID" value="SCG42130.1"/>
    <property type="molecule type" value="Genomic_DNA"/>
</dbReference>
<dbReference type="InterPro" id="IPR008278">
    <property type="entry name" value="4-PPantetheinyl_Trfase_dom"/>
</dbReference>
<dbReference type="Proteomes" id="UP000198215">
    <property type="component" value="Chromosome I"/>
</dbReference>